<evidence type="ECO:0000256" key="1">
    <source>
        <dbReference type="ARBA" id="ARBA00007734"/>
    </source>
</evidence>
<comment type="similarity">
    <text evidence="1">Belongs to the transglycosylase Slt family.</text>
</comment>
<dbReference type="STRING" id="1297742.A176_002271"/>
<name>A0A0H4WRE5_9BACT</name>
<dbReference type="eggNOG" id="COG0741">
    <property type="taxonomic scope" value="Bacteria"/>
</dbReference>
<accession>A0A0H4WRE5</accession>
<feature type="region of interest" description="Disordered" evidence="2">
    <location>
        <begin position="200"/>
        <end position="228"/>
    </location>
</feature>
<organism evidence="5 6">
    <name type="scientific">Pseudomyxococcus hansupus</name>
    <dbReference type="NCBI Taxonomy" id="1297742"/>
    <lineage>
        <taxon>Bacteria</taxon>
        <taxon>Pseudomonadati</taxon>
        <taxon>Myxococcota</taxon>
        <taxon>Myxococcia</taxon>
        <taxon>Myxococcales</taxon>
        <taxon>Cystobacterineae</taxon>
        <taxon>Myxococcaceae</taxon>
        <taxon>Pseudomyxococcus</taxon>
    </lineage>
</organism>
<dbReference type="Proteomes" id="UP000009026">
    <property type="component" value="Chromosome"/>
</dbReference>
<dbReference type="PANTHER" id="PTHR37423">
    <property type="entry name" value="SOLUBLE LYTIC MUREIN TRANSGLYCOSYLASE-RELATED"/>
    <property type="match status" value="1"/>
</dbReference>
<keyword evidence="3" id="KW-0732">Signal</keyword>
<feature type="signal peptide" evidence="3">
    <location>
        <begin position="1"/>
        <end position="21"/>
    </location>
</feature>
<feature type="domain" description="Transglycosylase SLT" evidence="4">
    <location>
        <begin position="78"/>
        <end position="177"/>
    </location>
</feature>
<dbReference type="Gene3D" id="1.10.530.10">
    <property type="match status" value="1"/>
</dbReference>
<evidence type="ECO:0000313" key="6">
    <source>
        <dbReference type="Proteomes" id="UP000009026"/>
    </source>
</evidence>
<reference evidence="5 6" key="1">
    <citation type="journal article" date="2016" name="PLoS ONE">
        <title>Complete Genome Sequence and Comparative Genomics of a Novel Myxobacterium Myxococcus hansupus.</title>
        <authorList>
            <person name="Sharma G."/>
            <person name="Narwani T."/>
            <person name="Subramanian S."/>
        </authorList>
    </citation>
    <scope>NUCLEOTIDE SEQUENCE [LARGE SCALE GENOMIC DNA]</scope>
    <source>
        <strain evidence="6">mixupus</strain>
    </source>
</reference>
<feature type="chain" id="PRO_5005212902" evidence="3">
    <location>
        <begin position="22"/>
        <end position="228"/>
    </location>
</feature>
<dbReference type="PANTHER" id="PTHR37423:SF2">
    <property type="entry name" value="MEMBRANE-BOUND LYTIC MUREIN TRANSGLYCOSYLASE C"/>
    <property type="match status" value="1"/>
</dbReference>
<proteinExistence type="inferred from homology"/>
<sequence length="228" mass="25258">MRAPSTFLAAVLLTLPLSAGADAIFRYVEKDGTIIYTNVQPTGSKRAKTLKGTFTQAPTKNAPVVGRKRTPPELDPHITAAALRYRIPPALVRAIMHTESNFNRNALSHKGASGLMQLMPATASDMYVKDIFDERDNIEGGVRYLRVLANMFDGDMVKMIAAYNAGPEAVKRYGGKVPPYEETQGYVRKVLKLYYHYKERERPVEDGPRDPTSQNDDAREGAGGDEPR</sequence>
<dbReference type="OrthoDB" id="9781970at2"/>
<dbReference type="EMBL" id="CP012109">
    <property type="protein sequence ID" value="AKQ65359.1"/>
    <property type="molecule type" value="Genomic_DNA"/>
</dbReference>
<gene>
    <name evidence="5" type="ORF">A176_002271</name>
</gene>
<evidence type="ECO:0000256" key="3">
    <source>
        <dbReference type="SAM" id="SignalP"/>
    </source>
</evidence>
<keyword evidence="6" id="KW-1185">Reference proteome</keyword>
<feature type="compositionally biased region" description="Basic and acidic residues" evidence="2">
    <location>
        <begin position="200"/>
        <end position="209"/>
    </location>
</feature>
<evidence type="ECO:0000256" key="2">
    <source>
        <dbReference type="SAM" id="MobiDB-lite"/>
    </source>
</evidence>
<dbReference type="RefSeq" id="WP_002636689.1">
    <property type="nucleotide sequence ID" value="NZ_CP012109.1"/>
</dbReference>
<dbReference type="Pfam" id="PF01464">
    <property type="entry name" value="SLT"/>
    <property type="match status" value="1"/>
</dbReference>
<evidence type="ECO:0000259" key="4">
    <source>
        <dbReference type="Pfam" id="PF01464"/>
    </source>
</evidence>
<evidence type="ECO:0000313" key="5">
    <source>
        <dbReference type="EMBL" id="AKQ65359.1"/>
    </source>
</evidence>
<dbReference type="PATRIC" id="fig|1297742.4.peg.2294"/>
<dbReference type="InterPro" id="IPR023346">
    <property type="entry name" value="Lysozyme-like_dom_sf"/>
</dbReference>
<feature type="compositionally biased region" description="Basic and acidic residues" evidence="2">
    <location>
        <begin position="216"/>
        <end position="228"/>
    </location>
</feature>
<dbReference type="AlphaFoldDB" id="A0A0H4WRE5"/>
<dbReference type="KEGG" id="mym:A176_002271"/>
<dbReference type="CDD" id="cd00254">
    <property type="entry name" value="LT-like"/>
    <property type="match status" value="1"/>
</dbReference>
<protein>
    <submittedName>
        <fullName evidence="5">Lytic transglycosylase, catalytic</fullName>
    </submittedName>
</protein>
<dbReference type="SUPFAM" id="SSF53955">
    <property type="entry name" value="Lysozyme-like"/>
    <property type="match status" value="1"/>
</dbReference>
<dbReference type="InterPro" id="IPR008258">
    <property type="entry name" value="Transglycosylase_SLT_dom_1"/>
</dbReference>